<feature type="active site" evidence="15">
    <location>
        <position position="168"/>
    </location>
</feature>
<evidence type="ECO:0000256" key="4">
    <source>
        <dbReference type="ARBA" id="ARBA00011988"/>
    </source>
</evidence>
<evidence type="ECO:0000256" key="6">
    <source>
        <dbReference type="ARBA" id="ARBA00022519"/>
    </source>
</evidence>
<evidence type="ECO:0000256" key="8">
    <source>
        <dbReference type="ARBA" id="ARBA00022741"/>
    </source>
</evidence>
<keyword evidence="10 15" id="KW-0067">ATP-binding</keyword>
<keyword evidence="18" id="KW-1185">Reference proteome</keyword>
<feature type="region of interest" description="Disordered" evidence="16">
    <location>
        <begin position="224"/>
        <end position="249"/>
    </location>
</feature>
<evidence type="ECO:0000256" key="14">
    <source>
        <dbReference type="ARBA" id="ARBA00034417"/>
    </source>
</evidence>
<comment type="catalytic activity">
    <reaction evidence="14 15">
        <text>an alpha-Kdo-(2-&gt;6)-lipid IVA + ATP = a 4-O-phospho-alpha-Kdo-(2-&gt;6)-lipid IVA + ADP + H(+)</text>
        <dbReference type="Rhea" id="RHEA:74271"/>
        <dbReference type="ChEBI" id="CHEBI:15378"/>
        <dbReference type="ChEBI" id="CHEBI:30616"/>
        <dbReference type="ChEBI" id="CHEBI:176428"/>
        <dbReference type="ChEBI" id="CHEBI:193140"/>
        <dbReference type="ChEBI" id="CHEBI:456216"/>
        <dbReference type="EC" id="2.7.1.166"/>
    </reaction>
</comment>
<evidence type="ECO:0000256" key="3">
    <source>
        <dbReference type="ARBA" id="ARBA00010327"/>
    </source>
</evidence>
<dbReference type="EMBL" id="NRSH01000178">
    <property type="protein sequence ID" value="MBK1727562.1"/>
    <property type="molecule type" value="Genomic_DNA"/>
</dbReference>
<protein>
    <recommendedName>
        <fullName evidence="13 15">3-deoxy-D-manno-octulosonic acid kinase</fullName>
        <shortName evidence="15">Kdo kinase</shortName>
        <ecNumber evidence="4 15">2.7.1.166</ecNumber>
    </recommendedName>
</protein>
<keyword evidence="8 15" id="KW-0547">Nucleotide-binding</keyword>
<dbReference type="SUPFAM" id="SSF56112">
    <property type="entry name" value="Protein kinase-like (PK-like)"/>
    <property type="match status" value="1"/>
</dbReference>
<evidence type="ECO:0000256" key="13">
    <source>
        <dbReference type="ARBA" id="ARBA00029511"/>
    </source>
</evidence>
<dbReference type="EC" id="2.7.1.166" evidence="4 15"/>
<evidence type="ECO:0000256" key="2">
    <source>
        <dbReference type="ARBA" id="ARBA00004713"/>
    </source>
</evidence>
<accession>A0ABS1E8V9</accession>
<dbReference type="Pfam" id="PF06293">
    <property type="entry name" value="Kdo"/>
    <property type="match status" value="1"/>
</dbReference>
<keyword evidence="6 15" id="KW-0997">Cell inner membrane</keyword>
<evidence type="ECO:0000256" key="16">
    <source>
        <dbReference type="SAM" id="MobiDB-lite"/>
    </source>
</evidence>
<dbReference type="Proteomes" id="UP000738126">
    <property type="component" value="Unassembled WGS sequence"/>
</dbReference>
<evidence type="ECO:0000313" key="18">
    <source>
        <dbReference type="Proteomes" id="UP000738126"/>
    </source>
</evidence>
<dbReference type="InterPro" id="IPR011009">
    <property type="entry name" value="Kinase-like_dom_sf"/>
</dbReference>
<organism evidence="17 18">
    <name type="scientific">Halorhodospira neutriphila</name>
    <dbReference type="NCBI Taxonomy" id="168379"/>
    <lineage>
        <taxon>Bacteria</taxon>
        <taxon>Pseudomonadati</taxon>
        <taxon>Pseudomonadota</taxon>
        <taxon>Gammaproteobacteria</taxon>
        <taxon>Chromatiales</taxon>
        <taxon>Ectothiorhodospiraceae</taxon>
        <taxon>Halorhodospira</taxon>
    </lineage>
</organism>
<evidence type="ECO:0000256" key="10">
    <source>
        <dbReference type="ARBA" id="ARBA00022840"/>
    </source>
</evidence>
<keyword evidence="9 15" id="KW-0418">Kinase</keyword>
<keyword evidence="11 15" id="KW-0448">Lipopolysaccharide biosynthesis</keyword>
<keyword evidence="5 15" id="KW-1003">Cell membrane</keyword>
<evidence type="ECO:0000256" key="15">
    <source>
        <dbReference type="HAMAP-Rule" id="MF_00521"/>
    </source>
</evidence>
<evidence type="ECO:0000256" key="1">
    <source>
        <dbReference type="ARBA" id="ARBA00004515"/>
    </source>
</evidence>
<comment type="function">
    <text evidence="15">Catalyzes the ATP-dependent phosphorylation of the 3-deoxy-D-manno-octulosonic acid (Kdo) residue in Kdo-lipid IV(A) at the 4-OH position.</text>
</comment>
<evidence type="ECO:0000256" key="9">
    <source>
        <dbReference type="ARBA" id="ARBA00022777"/>
    </source>
</evidence>
<evidence type="ECO:0000256" key="5">
    <source>
        <dbReference type="ARBA" id="ARBA00022475"/>
    </source>
</evidence>
<dbReference type="InterPro" id="IPR022826">
    <property type="entry name" value="KDO_kinase"/>
</dbReference>
<comment type="pathway">
    <text evidence="2 15">Bacterial outer membrane biogenesis; LPS core biosynthesis.</text>
</comment>
<dbReference type="Gene3D" id="1.10.510.10">
    <property type="entry name" value="Transferase(Phosphotransferase) domain 1"/>
    <property type="match status" value="1"/>
</dbReference>
<comment type="similarity">
    <text evidence="3 15">Belongs to the protein kinase superfamily. KdkA/RfaP family.</text>
</comment>
<sequence length="249" mass="27864">MDPRQIREGDHAIVYDAARLAPPGPALFEPEAAQRRGWLTGRPDGGRGSACFLEVDGVPAVLRPYRRGGLLAGLLEDRYPRRRLAATRPWREWWLLARLHAEGLPVPAPLAARVTPQRLFYRGEIVVERLAARTLAETLRRRALEAAEWRRVGEAIGRLHRRGVDHADLNAHNILLGEAEPGTVHVIDLDRARLRRPARGWQRRNLRRLERSLDKLAATFAAPGARGEASRSALLHGWRRPTGGSPPDA</sequence>
<proteinExistence type="inferred from homology"/>
<evidence type="ECO:0000256" key="11">
    <source>
        <dbReference type="ARBA" id="ARBA00022985"/>
    </source>
</evidence>
<dbReference type="GO" id="GO:0016301">
    <property type="term" value="F:kinase activity"/>
    <property type="evidence" value="ECO:0007669"/>
    <property type="project" value="UniProtKB-KW"/>
</dbReference>
<evidence type="ECO:0000313" key="17">
    <source>
        <dbReference type="EMBL" id="MBK1727562.1"/>
    </source>
</evidence>
<comment type="caution">
    <text evidence="17">The sequence shown here is derived from an EMBL/GenBank/DDBJ whole genome shotgun (WGS) entry which is preliminary data.</text>
</comment>
<keyword evidence="7 15" id="KW-0808">Transferase</keyword>
<dbReference type="RefSeq" id="WP_200261086.1">
    <property type="nucleotide sequence ID" value="NZ_NRSH01000178.1"/>
</dbReference>
<evidence type="ECO:0000256" key="12">
    <source>
        <dbReference type="ARBA" id="ARBA00023136"/>
    </source>
</evidence>
<comment type="subcellular location">
    <subcellularLocation>
        <location evidence="1 15">Cell inner membrane</location>
        <topology evidence="1 15">Peripheral membrane protein</topology>
        <orientation evidence="1 15">Cytoplasmic side</orientation>
    </subcellularLocation>
</comment>
<dbReference type="HAMAP" id="MF_00521">
    <property type="entry name" value="KDO_kinase"/>
    <property type="match status" value="1"/>
</dbReference>
<name>A0ABS1E8V9_9GAMM</name>
<reference evidence="17 18" key="1">
    <citation type="journal article" date="2020" name="Microorganisms">
        <title>Osmotic Adaptation and Compatible Solute Biosynthesis of Phototrophic Bacteria as Revealed from Genome Analyses.</title>
        <authorList>
            <person name="Imhoff J.F."/>
            <person name="Rahn T."/>
            <person name="Kunzel S."/>
            <person name="Keller A."/>
            <person name="Neulinger S.C."/>
        </authorList>
    </citation>
    <scope>NUCLEOTIDE SEQUENCE [LARGE SCALE GENOMIC DNA]</scope>
    <source>
        <strain evidence="17 18">DSM 15116</strain>
    </source>
</reference>
<keyword evidence="12 15" id="KW-0472">Membrane</keyword>
<gene>
    <name evidence="15" type="primary">kdkA</name>
    <name evidence="17" type="ORF">CKO13_11175</name>
</gene>
<dbReference type="NCBIfam" id="NF002475">
    <property type="entry name" value="PRK01723.1"/>
    <property type="match status" value="1"/>
</dbReference>
<evidence type="ECO:0000256" key="7">
    <source>
        <dbReference type="ARBA" id="ARBA00022679"/>
    </source>
</evidence>